<comment type="subcellular location">
    <subcellularLocation>
        <location evidence="1">Cell outer membrane</location>
    </subcellularLocation>
</comment>
<keyword evidence="7" id="KW-0998">Cell outer membrane</keyword>
<dbReference type="Pfam" id="PF02321">
    <property type="entry name" value="OEP"/>
    <property type="match status" value="1"/>
</dbReference>
<evidence type="ECO:0000256" key="4">
    <source>
        <dbReference type="ARBA" id="ARBA00022452"/>
    </source>
</evidence>
<evidence type="ECO:0000256" key="3">
    <source>
        <dbReference type="ARBA" id="ARBA00022448"/>
    </source>
</evidence>
<keyword evidence="3" id="KW-0813">Transport</keyword>
<comment type="similarity">
    <text evidence="2">Belongs to the outer membrane factor (OMF) (TC 1.B.17) family.</text>
</comment>
<accession>A0ABS5I2Q6</accession>
<keyword evidence="4" id="KW-1134">Transmembrane beta strand</keyword>
<evidence type="ECO:0000256" key="1">
    <source>
        <dbReference type="ARBA" id="ARBA00004442"/>
    </source>
</evidence>
<comment type="caution">
    <text evidence="9">The sequence shown here is derived from an EMBL/GenBank/DDBJ whole genome shotgun (WGS) entry which is preliminary data.</text>
</comment>
<name>A0ABS5I2Q6_9GAMM</name>
<dbReference type="InterPro" id="IPR003423">
    <property type="entry name" value="OMP_efflux"/>
</dbReference>
<feature type="signal peptide" evidence="8">
    <location>
        <begin position="1"/>
        <end position="19"/>
    </location>
</feature>
<evidence type="ECO:0000313" key="9">
    <source>
        <dbReference type="EMBL" id="MBR9728306.1"/>
    </source>
</evidence>
<reference evidence="9 10" key="1">
    <citation type="submission" date="2020-02" db="EMBL/GenBank/DDBJ databases">
        <title>Shewanella WXL01 sp. nov., a marine bacterium isolated from green algae in Luhuitou Fringing Reef (Northern South China Sea).</title>
        <authorList>
            <person name="Wang X."/>
        </authorList>
    </citation>
    <scope>NUCLEOTIDE SEQUENCE [LARGE SCALE GENOMIC DNA]</scope>
    <source>
        <strain evidence="9 10">MCCC 1A01895</strain>
    </source>
</reference>
<dbReference type="SUPFAM" id="SSF56954">
    <property type="entry name" value="Outer membrane efflux proteins (OEP)"/>
    <property type="match status" value="1"/>
</dbReference>
<evidence type="ECO:0000256" key="2">
    <source>
        <dbReference type="ARBA" id="ARBA00007613"/>
    </source>
</evidence>
<feature type="chain" id="PRO_5046229144" evidence="8">
    <location>
        <begin position="20"/>
        <end position="423"/>
    </location>
</feature>
<evidence type="ECO:0000256" key="7">
    <source>
        <dbReference type="ARBA" id="ARBA00023237"/>
    </source>
</evidence>
<dbReference type="Gene3D" id="1.20.1600.10">
    <property type="entry name" value="Outer membrane efflux proteins (OEP)"/>
    <property type="match status" value="1"/>
</dbReference>
<evidence type="ECO:0000256" key="5">
    <source>
        <dbReference type="ARBA" id="ARBA00022692"/>
    </source>
</evidence>
<dbReference type="PANTHER" id="PTHR30026">
    <property type="entry name" value="OUTER MEMBRANE PROTEIN TOLC"/>
    <property type="match status" value="1"/>
</dbReference>
<protein>
    <submittedName>
        <fullName evidence="9">TolC family protein</fullName>
    </submittedName>
</protein>
<keyword evidence="5" id="KW-0812">Transmembrane</keyword>
<keyword evidence="6" id="KW-0472">Membrane</keyword>
<sequence length="423" mass="47486">MIKNIIFIISMACYSSAYAQALSPIDNHPLSLSEVLNIAAKQDYQQQSISAQVTQIKSNATKAGALADPVVSLNLQNLPTDSMSLKQEAMTQLKLGFSQKFNAGDSLHYQKQQLLNQADSKQFSLGIREKQRQQNLKTLWLQLTNINKKISQTKQLLTKNHQLKKQMLTNLTVNKANQNVIFQIEIYSAQISNALTALKLQQSTAVSSLANWIGNAAYRPLALSYPDWTFKPQTHWNWTQQAQRLRAHPEIQQQQALLASAKDIVNIAKQKYHPQWALNVGYGHRQDASNNAPRSDTLSVGVSMSVPLFTSNRQDQGLLAAKSGVVMQRNQLQDALRGLTARWVQAQQAVELQQQQLQQYTQTILPTAQQATALIKQNYLTGNASYQQLIKSQMDLLNLNNQFSDAQAALYIALAHLQYFNIK</sequence>
<gene>
    <name evidence="9" type="ORF">G3R48_10010</name>
</gene>
<proteinExistence type="inferred from homology"/>
<dbReference type="EMBL" id="JAAIKR010000008">
    <property type="protein sequence ID" value="MBR9728306.1"/>
    <property type="molecule type" value="Genomic_DNA"/>
</dbReference>
<organism evidence="9 10">
    <name type="scientific">Shewanella intestini</name>
    <dbReference type="NCBI Taxonomy" id="2017544"/>
    <lineage>
        <taxon>Bacteria</taxon>
        <taxon>Pseudomonadati</taxon>
        <taxon>Pseudomonadota</taxon>
        <taxon>Gammaproteobacteria</taxon>
        <taxon>Alteromonadales</taxon>
        <taxon>Shewanellaceae</taxon>
        <taxon>Shewanella</taxon>
    </lineage>
</organism>
<keyword evidence="10" id="KW-1185">Reference proteome</keyword>
<evidence type="ECO:0000256" key="6">
    <source>
        <dbReference type="ARBA" id="ARBA00023136"/>
    </source>
</evidence>
<keyword evidence="8" id="KW-0732">Signal</keyword>
<evidence type="ECO:0000256" key="8">
    <source>
        <dbReference type="SAM" id="SignalP"/>
    </source>
</evidence>
<dbReference type="Proteomes" id="UP000811844">
    <property type="component" value="Unassembled WGS sequence"/>
</dbReference>
<dbReference type="InterPro" id="IPR051906">
    <property type="entry name" value="TolC-like"/>
</dbReference>
<dbReference type="RefSeq" id="WP_153662911.1">
    <property type="nucleotide sequence ID" value="NZ_JAAIKR010000008.1"/>
</dbReference>
<dbReference type="PANTHER" id="PTHR30026:SF20">
    <property type="entry name" value="OUTER MEMBRANE PROTEIN TOLC"/>
    <property type="match status" value="1"/>
</dbReference>
<evidence type="ECO:0000313" key="10">
    <source>
        <dbReference type="Proteomes" id="UP000811844"/>
    </source>
</evidence>